<dbReference type="Proteomes" id="UP000296049">
    <property type="component" value="Unassembled WGS sequence"/>
</dbReference>
<name>R0LQ63_ANAPL</name>
<keyword evidence="2" id="KW-1185">Reference proteome</keyword>
<accession>R0LQ63</accession>
<protein>
    <submittedName>
        <fullName evidence="1">Slit-like protein 2 protein</fullName>
    </submittedName>
</protein>
<evidence type="ECO:0000313" key="2">
    <source>
        <dbReference type="Proteomes" id="UP000296049"/>
    </source>
</evidence>
<organism evidence="1 2">
    <name type="scientific">Anas platyrhynchos</name>
    <name type="common">Mallard</name>
    <name type="synonym">Anas boschas</name>
    <dbReference type="NCBI Taxonomy" id="8839"/>
    <lineage>
        <taxon>Eukaryota</taxon>
        <taxon>Metazoa</taxon>
        <taxon>Chordata</taxon>
        <taxon>Craniata</taxon>
        <taxon>Vertebrata</taxon>
        <taxon>Euteleostomi</taxon>
        <taxon>Archelosauria</taxon>
        <taxon>Archosauria</taxon>
        <taxon>Dinosauria</taxon>
        <taxon>Saurischia</taxon>
        <taxon>Theropoda</taxon>
        <taxon>Coelurosauria</taxon>
        <taxon>Aves</taxon>
        <taxon>Neognathae</taxon>
        <taxon>Galloanserae</taxon>
        <taxon>Anseriformes</taxon>
        <taxon>Anatidae</taxon>
        <taxon>Anatinae</taxon>
        <taxon>Anas</taxon>
    </lineage>
</organism>
<dbReference type="EMBL" id="KB742948">
    <property type="protein sequence ID" value="EOB02568.1"/>
    <property type="molecule type" value="Genomic_DNA"/>
</dbReference>
<evidence type="ECO:0000313" key="1">
    <source>
        <dbReference type="EMBL" id="EOB02568.1"/>
    </source>
</evidence>
<dbReference type="AlphaFoldDB" id="R0LQ63"/>
<proteinExistence type="predicted"/>
<sequence>MVTGNGGDGDRKWRWRLCWDPVTEALQFHILSALSVARKDILQKETKRVGEEKIRPSEDLGSIPVKEFGLQKESCNVLAGKTLRKINLNERKVCFKATLSSNITCCIIEIYIQKLLRFSQLMENKISTIERGAFQDLKELERLQAQVQALPGSRVFTGPCSEGFFPWPLIFKGEKEGAEMGVLWQVASKPAEQRQHGPELILLPLRKLLSDWSCSGGWGSRVEAEGRAFVPLPLLKKQECN</sequence>
<reference evidence="2" key="1">
    <citation type="journal article" date="2013" name="Nat. Genet.">
        <title>The duck genome and transcriptome provide insight into an avian influenza virus reservoir species.</title>
        <authorList>
            <person name="Huang Y."/>
            <person name="Li Y."/>
            <person name="Burt D.W."/>
            <person name="Chen H."/>
            <person name="Zhang Y."/>
            <person name="Qian W."/>
            <person name="Kim H."/>
            <person name="Gan S."/>
            <person name="Zhao Y."/>
            <person name="Li J."/>
            <person name="Yi K."/>
            <person name="Feng H."/>
            <person name="Zhu P."/>
            <person name="Li B."/>
            <person name="Liu Q."/>
            <person name="Fairley S."/>
            <person name="Magor K.E."/>
            <person name="Du Z."/>
            <person name="Hu X."/>
            <person name="Goodman L."/>
            <person name="Tafer H."/>
            <person name="Vignal A."/>
            <person name="Lee T."/>
            <person name="Kim K.W."/>
            <person name="Sheng Z."/>
            <person name="An Y."/>
            <person name="Searle S."/>
            <person name="Herrero J."/>
            <person name="Groenen M.A."/>
            <person name="Crooijmans R.P."/>
            <person name="Faraut T."/>
            <person name="Cai Q."/>
            <person name="Webster R.G."/>
            <person name="Aldridge J.R."/>
            <person name="Warren W.C."/>
            <person name="Bartschat S."/>
            <person name="Kehr S."/>
            <person name="Marz M."/>
            <person name="Stadler P.F."/>
            <person name="Smith J."/>
            <person name="Kraus R.H."/>
            <person name="Zhao Y."/>
            <person name="Ren L."/>
            <person name="Fei J."/>
            <person name="Morisson M."/>
            <person name="Kaiser P."/>
            <person name="Griffin D.K."/>
            <person name="Rao M."/>
            <person name="Pitel F."/>
            <person name="Wang J."/>
            <person name="Li N."/>
        </authorList>
    </citation>
    <scope>NUCLEOTIDE SEQUENCE [LARGE SCALE GENOMIC DNA]</scope>
</reference>
<gene>
    <name evidence="1" type="ORF">Anapl_14088</name>
</gene>